<dbReference type="Pfam" id="PF05833">
    <property type="entry name" value="NFACT_N"/>
    <property type="match status" value="1"/>
</dbReference>
<evidence type="ECO:0000259" key="6">
    <source>
        <dbReference type="Pfam" id="PF05670"/>
    </source>
</evidence>
<dbReference type="GO" id="GO:0043023">
    <property type="term" value="F:ribosomal large subunit binding"/>
    <property type="evidence" value="ECO:0007669"/>
    <property type="project" value="UniProtKB-UniRule"/>
</dbReference>
<dbReference type="InterPro" id="IPR051608">
    <property type="entry name" value="RQC_Subunit_NEMF"/>
</dbReference>
<dbReference type="KEGG" id="bbev:BBEV_1885"/>
<dbReference type="Proteomes" id="UP000094463">
    <property type="component" value="Chromosome"/>
</dbReference>
<dbReference type="AlphaFoldDB" id="A0A1D7QW57"/>
<comment type="similarity">
    <text evidence="5">Belongs to the NEMF family.</text>
</comment>
<feature type="coiled-coil region" evidence="5">
    <location>
        <begin position="293"/>
        <end position="327"/>
    </location>
</feature>
<dbReference type="GO" id="GO:0019843">
    <property type="term" value="F:rRNA binding"/>
    <property type="evidence" value="ECO:0007669"/>
    <property type="project" value="UniProtKB-UniRule"/>
</dbReference>
<dbReference type="Gene3D" id="1.10.8.50">
    <property type="match status" value="1"/>
</dbReference>
<accession>A0A1D7QW57</accession>
<proteinExistence type="inferred from homology"/>
<protein>
    <recommendedName>
        <fullName evidence="5">Rqc2 homolog RqcH</fullName>
        <shortName evidence="5">RqcH</shortName>
    </recommendedName>
</protein>
<dbReference type="Gene3D" id="3.40.970.40">
    <property type="entry name" value="fibrinogen binding protein from staphylococcus aureus domain like"/>
    <property type="match status" value="1"/>
</dbReference>
<evidence type="ECO:0000256" key="2">
    <source>
        <dbReference type="ARBA" id="ARBA00022730"/>
    </source>
</evidence>
<dbReference type="HAMAP" id="MF_00844_B">
    <property type="entry name" value="RqcH_B"/>
    <property type="match status" value="1"/>
</dbReference>
<feature type="domain" description="NFACT RNA-binding" evidence="6">
    <location>
        <begin position="449"/>
        <end position="538"/>
    </location>
</feature>
<dbReference type="PATRIC" id="fig|632773.3.peg.1974"/>
<evidence type="ECO:0000256" key="5">
    <source>
        <dbReference type="HAMAP-Rule" id="MF_00844"/>
    </source>
</evidence>
<sequence length="572" mass="66211">MSFDGTVTRAVTEELNQKLFSGRITKIHQPDPADITMTIRSQGKNHQLFFSVNPNFARFHLTELKFTNPQEPPMFTMVLRKHLEGSILESVTQDGLERIVSFHFKGRNELGDVSHKILILELMGRHSNMIFVDKDSGLILDCLKHIPPSLSKRSVMPGQPYTSPPYTDKLNPLEADEELIRRKIDYNSGKIAEQVRDRFAGMSPQVVQEIMHRSGLVNRESLPKAFVETMRQLIDGDYTPQIIRHQKETFSVIDLTHLNGEKTSYDSVSEMLDSYYENKAERDRVKQQAHDLERFIRNEYQKNKKKLKKLKQTMNDTEKAVEDQKAGELVTAHMHLIRPGDKHVTVIDYYDEAQPEVNIPLDPDKSPSENAQQFFKRYRKRQTAAIHVKKQMRQAQKEMRYLDTLIQQLAMASTEDLKEIRNELETEGYLKKKRTSKKQKKPAKPKPEKFISSENIEIYVGKNNTQNEYVTMRMARQNDTWLHTKDIPGSHVVIRSENFGEVTLHEAANLAAYFSKSRMSAQVPVDYTLIRHVRKPNGAKPGYVIYDQQTTLFVTPDEDQVKSLRQRVLKAD</sequence>
<evidence type="ECO:0000313" key="8">
    <source>
        <dbReference type="Proteomes" id="UP000094463"/>
    </source>
</evidence>
<dbReference type="STRING" id="632773.BBEV_1885"/>
<dbReference type="PANTHER" id="PTHR15239:SF6">
    <property type="entry name" value="RIBOSOME QUALITY CONTROL COMPLEX SUBUNIT NEMF"/>
    <property type="match status" value="1"/>
</dbReference>
<dbReference type="RefSeq" id="WP_069365250.1">
    <property type="nucleotide sequence ID" value="NZ_CP012502.1"/>
</dbReference>
<dbReference type="InterPro" id="IPR043682">
    <property type="entry name" value="RqcH_bacterial"/>
</dbReference>
<keyword evidence="3 5" id="KW-0694">RNA-binding</keyword>
<dbReference type="FunFam" id="2.30.310.10:FF:000004">
    <property type="entry name" value="Fibronectin-binding protein A"/>
    <property type="match status" value="1"/>
</dbReference>
<keyword evidence="8" id="KW-1185">Reference proteome</keyword>
<gene>
    <name evidence="5" type="primary">rqcH</name>
    <name evidence="7" type="ORF">BBEV_1885</name>
</gene>
<dbReference type="Pfam" id="PF05670">
    <property type="entry name" value="NFACT-R_1"/>
    <property type="match status" value="1"/>
</dbReference>
<dbReference type="EMBL" id="CP012502">
    <property type="protein sequence ID" value="AOM83246.1"/>
    <property type="molecule type" value="Genomic_DNA"/>
</dbReference>
<evidence type="ECO:0000256" key="4">
    <source>
        <dbReference type="ARBA" id="ARBA00022917"/>
    </source>
</evidence>
<evidence type="ECO:0000256" key="1">
    <source>
        <dbReference type="ARBA" id="ARBA00022555"/>
    </source>
</evidence>
<reference evidence="7 8" key="1">
    <citation type="submission" date="2015-08" db="EMBL/GenBank/DDBJ databases">
        <title>The complete genome sequence of Bacillus beveridgei MLTeJB.</title>
        <authorList>
            <person name="Hanson T.E."/>
            <person name="Mesa C."/>
            <person name="Basesman S.M."/>
            <person name="Oremland R.S."/>
        </authorList>
    </citation>
    <scope>NUCLEOTIDE SEQUENCE [LARGE SCALE GENOMIC DNA]</scope>
    <source>
        <strain evidence="7 8">MLTeJB</strain>
    </source>
</reference>
<dbReference type="Gene3D" id="2.30.310.10">
    <property type="entry name" value="ibrinogen binding protein from staphylococcus aureus domain"/>
    <property type="match status" value="1"/>
</dbReference>
<dbReference type="OrthoDB" id="9766163at2"/>
<keyword evidence="4 5" id="KW-0648">Protein biosynthesis</keyword>
<comment type="function">
    <text evidence="5">Key component of the ribosome quality control system (RQC), a ribosome-associated complex that mediates the extraction of incompletely synthesized nascent chains from stalled ribosomes and their subsequent degradation. RqcH recruits Ala-charged tRNA, and with RqcP directs the elongation of stalled nascent chains on 50S ribosomal subunits, leading to non-templated C-terminal alanine extensions (Ala tail). The Ala tail promotes nascent chain degradation. May add between 1 and at least 8 Ala residues. Binds to stalled 50S ribosomal subunits.</text>
</comment>
<dbReference type="GO" id="GO:0000049">
    <property type="term" value="F:tRNA binding"/>
    <property type="evidence" value="ECO:0007669"/>
    <property type="project" value="UniProtKB-UniRule"/>
</dbReference>
<dbReference type="GO" id="GO:0072344">
    <property type="term" value="P:rescue of stalled ribosome"/>
    <property type="evidence" value="ECO:0007669"/>
    <property type="project" value="UniProtKB-UniRule"/>
</dbReference>
<name>A0A1D7QW57_9BACI</name>
<dbReference type="GO" id="GO:1990112">
    <property type="term" value="C:RQC complex"/>
    <property type="evidence" value="ECO:0007669"/>
    <property type="project" value="TreeGrafter"/>
</dbReference>
<keyword evidence="2 5" id="KW-0699">rRNA-binding</keyword>
<keyword evidence="1 5" id="KW-0820">tRNA-binding</keyword>
<comment type="subunit">
    <text evidence="5">Associates with stalled 50S ribosomal subunits. Binds to RqcP.</text>
</comment>
<keyword evidence="5" id="KW-0175">Coiled coil</keyword>
<dbReference type="PANTHER" id="PTHR15239">
    <property type="entry name" value="NUCLEAR EXPORT MEDIATOR FACTOR NEMF"/>
    <property type="match status" value="1"/>
</dbReference>
<dbReference type="InterPro" id="IPR008532">
    <property type="entry name" value="NFACT_RNA-bd"/>
</dbReference>
<organism evidence="7 8">
    <name type="scientific">Salisediminibacterium beveridgei</name>
    <dbReference type="NCBI Taxonomy" id="632773"/>
    <lineage>
        <taxon>Bacteria</taxon>
        <taxon>Bacillati</taxon>
        <taxon>Bacillota</taxon>
        <taxon>Bacilli</taxon>
        <taxon>Bacillales</taxon>
        <taxon>Bacillaceae</taxon>
        <taxon>Salisediminibacterium</taxon>
    </lineage>
</organism>
<evidence type="ECO:0000313" key="7">
    <source>
        <dbReference type="EMBL" id="AOM83246.1"/>
    </source>
</evidence>
<evidence type="ECO:0000256" key="3">
    <source>
        <dbReference type="ARBA" id="ARBA00022884"/>
    </source>
</evidence>